<dbReference type="GeneID" id="54328217"/>
<dbReference type="PANTHER" id="PTHR11802">
    <property type="entry name" value="SERINE PROTEASE FAMILY S10 SERINE CARBOXYPEPTIDASE"/>
    <property type="match status" value="1"/>
</dbReference>
<keyword evidence="4" id="KW-0732">Signal</keyword>
<name>A0A4S3J7N4_9EURO</name>
<reference evidence="9 10" key="1">
    <citation type="submission" date="2019-03" db="EMBL/GenBank/DDBJ databases">
        <title>The genome sequence of a newly discovered highly antifungal drug resistant Aspergillus species, Aspergillus tanneri NIH 1004.</title>
        <authorList>
            <person name="Mounaud S."/>
            <person name="Singh I."/>
            <person name="Joardar V."/>
            <person name="Pakala S."/>
            <person name="Pakala S."/>
            <person name="Venepally P."/>
            <person name="Hoover J."/>
            <person name="Nierman W."/>
            <person name="Chung J."/>
            <person name="Losada L."/>
        </authorList>
    </citation>
    <scope>NUCLEOTIDE SEQUENCE [LARGE SCALE GENOMIC DNA]</scope>
    <source>
        <strain evidence="9 10">NIH1004</strain>
    </source>
</reference>
<dbReference type="AlphaFoldDB" id="A0A4S3J7N4"/>
<keyword evidence="3" id="KW-0645">Protease</keyword>
<evidence type="ECO:0000313" key="8">
    <source>
        <dbReference type="EMBL" id="KAA8646840.1"/>
    </source>
</evidence>
<dbReference type="InterPro" id="IPR029058">
    <property type="entry name" value="AB_hydrolase_fold"/>
</dbReference>
<keyword evidence="10" id="KW-1185">Reference proteome</keyword>
<keyword evidence="5" id="KW-0378">Hydrolase</keyword>
<dbReference type="SUPFAM" id="SSF53474">
    <property type="entry name" value="alpha/beta-Hydrolases"/>
    <property type="match status" value="1"/>
</dbReference>
<evidence type="ECO:0000256" key="4">
    <source>
        <dbReference type="ARBA" id="ARBA00022729"/>
    </source>
</evidence>
<gene>
    <name evidence="8" type="ORF">ATNIH1004_005515</name>
    <name evidence="9" type="ORF">EYZ11_009545</name>
</gene>
<dbReference type="PANTHER" id="PTHR11802:SF189">
    <property type="entry name" value="CARBOXYPEPTIDASE"/>
    <property type="match status" value="1"/>
</dbReference>
<proteinExistence type="inferred from homology"/>
<feature type="region of interest" description="Disordered" evidence="7">
    <location>
        <begin position="540"/>
        <end position="560"/>
    </location>
</feature>
<dbReference type="PRINTS" id="PR00724">
    <property type="entry name" value="CRBOXYPTASEC"/>
</dbReference>
<dbReference type="STRING" id="1220188.A0A4S3J7N4"/>
<evidence type="ECO:0000256" key="7">
    <source>
        <dbReference type="SAM" id="MobiDB-lite"/>
    </source>
</evidence>
<dbReference type="Proteomes" id="UP000308092">
    <property type="component" value="Unassembled WGS sequence"/>
</dbReference>
<keyword evidence="6" id="KW-0325">Glycoprotein</keyword>
<dbReference type="VEuPathDB" id="FungiDB:EYZ11_009545"/>
<evidence type="ECO:0000256" key="5">
    <source>
        <dbReference type="ARBA" id="ARBA00022801"/>
    </source>
</evidence>
<dbReference type="RefSeq" id="XP_033426201.1">
    <property type="nucleotide sequence ID" value="XM_033570169.1"/>
</dbReference>
<dbReference type="Pfam" id="PF00450">
    <property type="entry name" value="Peptidase_S10"/>
    <property type="match status" value="2"/>
</dbReference>
<evidence type="ECO:0000313" key="11">
    <source>
        <dbReference type="Proteomes" id="UP000324241"/>
    </source>
</evidence>
<sequence>MKDASQDFPVHIFFWYFESQKTPSVSPLAVWLNGGPGTSSMVGLFTENGPCHMNSDSRTTRENAWSWNKETNMLYIDQPVQTGFSYDSLTNGTLDLENGVIVPGGRSKKPTMLPGTFSSQNTNSTANTTVNAARHMWNFMQIWAQEFDVYRQSAQNDQISLWTESYGGRFGPGFAAYFQAQNRRIKEGTLRGRVLRLDTLGIINGCVDLFTQQPANPEYAYDRNTYGIQGIDRDRYLRALEAHFRKGGCLDQIVNCQQLAEALDPGVWGNARTVNTACKKASDLCQNDIDGVYRNQEKWAYYDIAHCFLNPFPPRFYAGYLADDKILRALGVPVNYTDTSTAVRNAFNATGDYARNDIGGYLADIASLVDSGVSVALVYGDRDFACNWIAGERVSLAVNHRHSNRFKAAGYANIQTDSSQSVKGQVRQHGGFSFSRIFHAGHMVPSYQPVTAYEIFHRAMFRKDIATGTIDISLDPDYSTNGTLQSTLPETPPPMPSPTCYFWSLQSTCGRNQIEAVASGHAIVHQYIISYPSQDNGACPGASIKAQDDKQLAKSGRDEL</sequence>
<dbReference type="Proteomes" id="UP000324241">
    <property type="component" value="Unassembled WGS sequence"/>
</dbReference>
<evidence type="ECO:0000256" key="2">
    <source>
        <dbReference type="ARBA" id="ARBA00022645"/>
    </source>
</evidence>
<reference evidence="8 11" key="2">
    <citation type="submission" date="2019-08" db="EMBL/GenBank/DDBJ databases">
        <title>The genome sequence of a newly discovered highly antifungal drug resistant Aspergillus species, Aspergillus tanneri NIH 1004.</title>
        <authorList>
            <person name="Mounaud S."/>
            <person name="Singh I."/>
            <person name="Joardar V."/>
            <person name="Pakala S."/>
            <person name="Pakala S."/>
            <person name="Venepally P."/>
            <person name="Chung J.K."/>
            <person name="Losada L."/>
            <person name="Nierman W.C."/>
        </authorList>
    </citation>
    <scope>NUCLEOTIDE SEQUENCE [LARGE SCALE GENOMIC DNA]</scope>
    <source>
        <strain evidence="8 11">NIH1004</strain>
    </source>
</reference>
<dbReference type="GO" id="GO:0004185">
    <property type="term" value="F:serine-type carboxypeptidase activity"/>
    <property type="evidence" value="ECO:0007669"/>
    <property type="project" value="InterPro"/>
</dbReference>
<comment type="similarity">
    <text evidence="1">Belongs to the peptidase S10 family.</text>
</comment>
<organism evidence="9 10">
    <name type="scientific">Aspergillus tanneri</name>
    <dbReference type="NCBI Taxonomy" id="1220188"/>
    <lineage>
        <taxon>Eukaryota</taxon>
        <taxon>Fungi</taxon>
        <taxon>Dikarya</taxon>
        <taxon>Ascomycota</taxon>
        <taxon>Pezizomycotina</taxon>
        <taxon>Eurotiomycetes</taxon>
        <taxon>Eurotiomycetidae</taxon>
        <taxon>Eurotiales</taxon>
        <taxon>Aspergillaceae</taxon>
        <taxon>Aspergillus</taxon>
        <taxon>Aspergillus subgen. Circumdati</taxon>
    </lineage>
</organism>
<dbReference type="OrthoDB" id="443318at2759"/>
<comment type="caution">
    <text evidence="9">The sequence shown here is derived from an EMBL/GenBank/DDBJ whole genome shotgun (WGS) entry which is preliminary data.</text>
</comment>
<dbReference type="GO" id="GO:0000324">
    <property type="term" value="C:fungal-type vacuole"/>
    <property type="evidence" value="ECO:0007669"/>
    <property type="project" value="TreeGrafter"/>
</dbReference>
<evidence type="ECO:0008006" key="12">
    <source>
        <dbReference type="Google" id="ProtNLM"/>
    </source>
</evidence>
<evidence type="ECO:0000256" key="6">
    <source>
        <dbReference type="ARBA" id="ARBA00023180"/>
    </source>
</evidence>
<keyword evidence="2" id="KW-0121">Carboxypeptidase</keyword>
<dbReference type="InterPro" id="IPR001563">
    <property type="entry name" value="Peptidase_S10"/>
</dbReference>
<evidence type="ECO:0000313" key="10">
    <source>
        <dbReference type="Proteomes" id="UP000308092"/>
    </source>
</evidence>
<evidence type="ECO:0000313" key="9">
    <source>
        <dbReference type="EMBL" id="THC90996.1"/>
    </source>
</evidence>
<accession>A0A4S3J7N4</accession>
<dbReference type="EMBL" id="QUQM01000004">
    <property type="protein sequence ID" value="KAA8646840.1"/>
    <property type="molecule type" value="Genomic_DNA"/>
</dbReference>
<evidence type="ECO:0000256" key="1">
    <source>
        <dbReference type="ARBA" id="ARBA00009431"/>
    </source>
</evidence>
<dbReference type="Gene3D" id="3.40.50.1820">
    <property type="entry name" value="alpha/beta hydrolase"/>
    <property type="match status" value="1"/>
</dbReference>
<dbReference type="GO" id="GO:0006508">
    <property type="term" value="P:proteolysis"/>
    <property type="evidence" value="ECO:0007669"/>
    <property type="project" value="UniProtKB-KW"/>
</dbReference>
<dbReference type="EMBL" id="SOSA01000458">
    <property type="protein sequence ID" value="THC90996.1"/>
    <property type="molecule type" value="Genomic_DNA"/>
</dbReference>
<feature type="compositionally biased region" description="Basic and acidic residues" evidence="7">
    <location>
        <begin position="546"/>
        <end position="560"/>
    </location>
</feature>
<evidence type="ECO:0000256" key="3">
    <source>
        <dbReference type="ARBA" id="ARBA00022670"/>
    </source>
</evidence>
<protein>
    <recommendedName>
        <fullName evidence="12">Carboxypeptidase</fullName>
    </recommendedName>
</protein>